<feature type="region of interest" description="Disordered" evidence="7">
    <location>
        <begin position="651"/>
        <end position="678"/>
    </location>
</feature>
<dbReference type="AlphaFoldDB" id="A0AAE2D9W1"/>
<feature type="compositionally biased region" description="Polar residues" evidence="7">
    <location>
        <begin position="720"/>
        <end position="730"/>
    </location>
</feature>
<evidence type="ECO:0000313" key="11">
    <source>
        <dbReference type="Proteomes" id="UP001292079"/>
    </source>
</evidence>
<feature type="compositionally biased region" description="Polar residues" evidence="7">
    <location>
        <begin position="656"/>
        <end position="678"/>
    </location>
</feature>
<dbReference type="GO" id="GO:0006334">
    <property type="term" value="P:nucleosome assembly"/>
    <property type="evidence" value="ECO:0007669"/>
    <property type="project" value="TreeGrafter"/>
</dbReference>
<dbReference type="GO" id="GO:0006260">
    <property type="term" value="P:DNA replication"/>
    <property type="evidence" value="ECO:0007669"/>
    <property type="project" value="UniProtKB-KW"/>
</dbReference>
<feature type="domain" description="Chromatin assembly factor 1 p150 subunit acidic region" evidence="8">
    <location>
        <begin position="22"/>
        <end position="164"/>
    </location>
</feature>
<evidence type="ECO:0000256" key="6">
    <source>
        <dbReference type="ARBA" id="ARBA00023242"/>
    </source>
</evidence>
<dbReference type="InterPro" id="IPR021644">
    <property type="entry name" value="CAF-1_p150_acidic"/>
</dbReference>
<reference evidence="10" key="1">
    <citation type="submission" date="2022-04" db="EMBL/GenBank/DDBJ databases">
        <authorList>
            <person name="Xu L."/>
            <person name="Lv Z."/>
        </authorList>
    </citation>
    <scope>NUCLEOTIDE SEQUENCE</scope>
    <source>
        <strain evidence="10">LV_2022a</strain>
    </source>
</reference>
<reference evidence="10" key="2">
    <citation type="journal article" date="2023" name="Infect Dis Poverty">
        <title>Chromosome-scale genome of the human blood fluke Schistosoma mekongi and its implications for public health.</title>
        <authorList>
            <person name="Zhou M."/>
            <person name="Xu L."/>
            <person name="Xu D."/>
            <person name="Chen W."/>
            <person name="Khan J."/>
            <person name="Hu Y."/>
            <person name="Huang H."/>
            <person name="Wei H."/>
            <person name="Zhang Y."/>
            <person name="Chusongsang P."/>
            <person name="Tanasarnprasert K."/>
            <person name="Hu X."/>
            <person name="Limpanont Y."/>
            <person name="Lv Z."/>
        </authorList>
    </citation>
    <scope>NUCLEOTIDE SEQUENCE</scope>
    <source>
        <strain evidence="10">LV_2022a</strain>
    </source>
</reference>
<protein>
    <recommendedName>
        <fullName evidence="12">Chromatin assembly factor 1 subunit A</fullName>
    </recommendedName>
</protein>
<feature type="compositionally biased region" description="Basic and acidic residues" evidence="7">
    <location>
        <begin position="27"/>
        <end position="121"/>
    </location>
</feature>
<keyword evidence="2" id="KW-0235">DNA replication</keyword>
<feature type="compositionally biased region" description="Acidic residues" evidence="7">
    <location>
        <begin position="356"/>
        <end position="367"/>
    </location>
</feature>
<comment type="caution">
    <text evidence="10">The sequence shown here is derived from an EMBL/GenBank/DDBJ whole genome shotgun (WGS) entry which is preliminary data.</text>
</comment>
<feature type="region of interest" description="Disordered" evidence="7">
    <location>
        <begin position="755"/>
        <end position="780"/>
    </location>
</feature>
<keyword evidence="3" id="KW-0227">DNA damage</keyword>
<dbReference type="InterPro" id="IPR022043">
    <property type="entry name" value="CAF1A_DD"/>
</dbReference>
<comment type="subcellular location">
    <subcellularLocation>
        <location evidence="1">Nucleus</location>
    </subcellularLocation>
</comment>
<feature type="compositionally biased region" description="Acidic residues" evidence="7">
    <location>
        <begin position="311"/>
        <end position="322"/>
    </location>
</feature>
<feature type="compositionally biased region" description="Polar residues" evidence="7">
    <location>
        <begin position="769"/>
        <end position="780"/>
    </location>
</feature>
<evidence type="ECO:0000256" key="4">
    <source>
        <dbReference type="ARBA" id="ARBA00023186"/>
    </source>
</evidence>
<proteinExistence type="predicted"/>
<evidence type="ECO:0000259" key="9">
    <source>
        <dbReference type="Pfam" id="PF12253"/>
    </source>
</evidence>
<feature type="domain" description="Chromatin assembly factor 1 subunit A dimerization" evidence="9">
    <location>
        <begin position="270"/>
        <end position="341"/>
    </location>
</feature>
<dbReference type="GO" id="GO:0005634">
    <property type="term" value="C:nucleus"/>
    <property type="evidence" value="ECO:0007669"/>
    <property type="project" value="UniProtKB-SubCell"/>
</dbReference>
<evidence type="ECO:0000256" key="2">
    <source>
        <dbReference type="ARBA" id="ARBA00022705"/>
    </source>
</evidence>
<evidence type="ECO:0000313" key="10">
    <source>
        <dbReference type="EMBL" id="KAK4475570.1"/>
    </source>
</evidence>
<gene>
    <name evidence="10" type="ORF">MN116_000848</name>
</gene>
<evidence type="ECO:0000256" key="7">
    <source>
        <dbReference type="SAM" id="MobiDB-lite"/>
    </source>
</evidence>
<feature type="region of interest" description="Disordered" evidence="7">
    <location>
        <begin position="311"/>
        <end position="371"/>
    </location>
</feature>
<dbReference type="Pfam" id="PF11600">
    <property type="entry name" value="CAF1A_acidic"/>
    <property type="match status" value="1"/>
</dbReference>
<accession>A0AAE2D9W1</accession>
<keyword evidence="5" id="KW-0234">DNA repair</keyword>
<evidence type="ECO:0000256" key="5">
    <source>
        <dbReference type="ARBA" id="ARBA00023204"/>
    </source>
</evidence>
<dbReference type="PANTHER" id="PTHR15272:SF0">
    <property type="entry name" value="CHROMATIN ASSEMBLY FACTOR 1 SUBUNIT A"/>
    <property type="match status" value="1"/>
</dbReference>
<dbReference type="Proteomes" id="UP001292079">
    <property type="component" value="Unassembled WGS sequence"/>
</dbReference>
<organism evidence="10 11">
    <name type="scientific">Schistosoma mekongi</name>
    <name type="common">Parasitic worm</name>
    <dbReference type="NCBI Taxonomy" id="38744"/>
    <lineage>
        <taxon>Eukaryota</taxon>
        <taxon>Metazoa</taxon>
        <taxon>Spiralia</taxon>
        <taxon>Lophotrochozoa</taxon>
        <taxon>Platyhelminthes</taxon>
        <taxon>Trematoda</taxon>
        <taxon>Digenea</taxon>
        <taxon>Strigeidida</taxon>
        <taxon>Schistosomatoidea</taxon>
        <taxon>Schistosomatidae</taxon>
        <taxon>Schistosoma</taxon>
    </lineage>
</organism>
<dbReference type="Pfam" id="PF12253">
    <property type="entry name" value="CAF1A_dimeriz"/>
    <property type="match status" value="1"/>
</dbReference>
<dbReference type="GO" id="GO:0006281">
    <property type="term" value="P:DNA repair"/>
    <property type="evidence" value="ECO:0007669"/>
    <property type="project" value="UniProtKB-KW"/>
</dbReference>
<feature type="compositionally biased region" description="Acidic residues" evidence="7">
    <location>
        <begin position="329"/>
        <end position="347"/>
    </location>
</feature>
<dbReference type="EMBL" id="JALJAT010000001">
    <property type="protein sequence ID" value="KAK4475570.1"/>
    <property type="molecule type" value="Genomic_DNA"/>
</dbReference>
<name>A0AAE2D9W1_SCHME</name>
<evidence type="ECO:0000256" key="3">
    <source>
        <dbReference type="ARBA" id="ARBA00022763"/>
    </source>
</evidence>
<evidence type="ECO:0000256" key="1">
    <source>
        <dbReference type="ARBA" id="ARBA00004123"/>
    </source>
</evidence>
<feature type="region of interest" description="Disordered" evidence="7">
    <location>
        <begin position="707"/>
        <end position="730"/>
    </location>
</feature>
<feature type="compositionally biased region" description="Basic and acidic residues" evidence="7">
    <location>
        <begin position="708"/>
        <end position="719"/>
    </location>
</feature>
<evidence type="ECO:0008006" key="12">
    <source>
        <dbReference type="Google" id="ProtNLM"/>
    </source>
</evidence>
<keyword evidence="6" id="KW-0539">Nucleus</keyword>
<sequence length="881" mass="101025">MEQVEKIKPKSSTKKMVTDYQKTHKRAERERLRILKEHQKELERKQKDLEKERQQRERQEKKDAEEREKEERRLRRKEEHRKKEEERENERKKKEEEKRKKEEEKLQKEQERKREEELKTQREEKQRAVLLGFLVKSENKKEINTVPSADCGPFIQFEVRKDMRMAPLHRMSPTLLSLKQSNIDNLRNAWLKGSDKDTASSLGLLKFGRANYLHELRTGQITPLSYPSTWPIEPPDVQYLSDNICPSINSTILKQHGNRGSGGTVWLRAKLFQFVENYRPAYYGTWRRLSQIVTGRRPFARDDYQLDYSIDSDDEWEEEEPGESITQSDNEDEEEEEKDDDEDDDDQFLVPHGYLSDDEGVAVEDGEGPIPDEMKQLRQQLSVAEYEAAHRRGLQRLKPLLIGPLWLPEPVVVDFIPPCNTSTNANTSSFTNNHLEENKENIELPERFILNKQTNEKTEFQLMKSVLCLYRVHLWTTNLPISVEPDIVATNIPSRRLKRSFPDEAMAYFIHLIHRSPLGKHKLAFEFRVFWHRHTTGSLPECLHYMEYKKYMASTMGSTTLSRGGSILSGPAWDNLPLSQSLVLSKLAEIAVFTEGRWMVNIEVLQKYASRLRDSCNFPELASLDRAGKDYFNYLSLPPWQYLTDVAATSARANRAPTSRRSVELSLSSADRPQESQQNAITANNSPVVLLQPLQSLPATFVGPVTKQQDDRESIHKNEQSIQSNTIDSSNKDINLSVSTSQAACSSPKVTAAISSQTPNRKNVVINKNPPSENDTSPSVVSIGQEECLSKVSSAKSSHTPSRKKVVTSKITSSEKNTTLPVINFNQEEYSSPKGSTTSLSQSLGRKRVTLDSFLIPPPKRSTNLSPEIQSTDDCVIIDSK</sequence>
<evidence type="ECO:0000259" key="8">
    <source>
        <dbReference type="Pfam" id="PF11600"/>
    </source>
</evidence>
<keyword evidence="11" id="KW-1185">Reference proteome</keyword>
<dbReference type="PANTHER" id="PTHR15272">
    <property type="entry name" value="CHROMATIN ASSEMBLY FACTOR 1 SUBUNIT A CAF-1 SUBUNIT A"/>
    <property type="match status" value="1"/>
</dbReference>
<feature type="region of interest" description="Disordered" evidence="7">
    <location>
        <begin position="1"/>
        <end position="121"/>
    </location>
</feature>
<dbReference type="GO" id="GO:0033186">
    <property type="term" value="C:CAF-1 complex"/>
    <property type="evidence" value="ECO:0007669"/>
    <property type="project" value="TreeGrafter"/>
</dbReference>
<keyword evidence="4" id="KW-0143">Chaperone</keyword>